<evidence type="ECO:0000256" key="2">
    <source>
        <dbReference type="SAM" id="SignalP"/>
    </source>
</evidence>
<dbReference type="Proteomes" id="UP000615446">
    <property type="component" value="Unassembled WGS sequence"/>
</dbReference>
<evidence type="ECO:0000313" key="3">
    <source>
        <dbReference type="EMBL" id="GES75155.1"/>
    </source>
</evidence>
<evidence type="ECO:0000313" key="4">
    <source>
        <dbReference type="Proteomes" id="UP000615446"/>
    </source>
</evidence>
<feature type="signal peptide" evidence="2">
    <location>
        <begin position="1"/>
        <end position="20"/>
    </location>
</feature>
<dbReference type="AlphaFoldDB" id="A0A8H3QC35"/>
<feature type="chain" id="PRO_5034458470" evidence="2">
    <location>
        <begin position="21"/>
        <end position="99"/>
    </location>
</feature>
<gene>
    <name evidence="3" type="ORF">RCL2_000261000</name>
</gene>
<feature type="compositionally biased region" description="Basic and acidic residues" evidence="1">
    <location>
        <begin position="78"/>
        <end position="99"/>
    </location>
</feature>
<keyword evidence="2" id="KW-0732">Signal</keyword>
<protein>
    <submittedName>
        <fullName evidence="3">Uncharacterized protein</fullName>
    </submittedName>
</protein>
<name>A0A8H3QC35_9GLOM</name>
<organism evidence="3 4">
    <name type="scientific">Rhizophagus clarus</name>
    <dbReference type="NCBI Taxonomy" id="94130"/>
    <lineage>
        <taxon>Eukaryota</taxon>
        <taxon>Fungi</taxon>
        <taxon>Fungi incertae sedis</taxon>
        <taxon>Mucoromycota</taxon>
        <taxon>Glomeromycotina</taxon>
        <taxon>Glomeromycetes</taxon>
        <taxon>Glomerales</taxon>
        <taxon>Glomeraceae</taxon>
        <taxon>Rhizophagus</taxon>
    </lineage>
</organism>
<feature type="region of interest" description="Disordered" evidence="1">
    <location>
        <begin position="73"/>
        <end position="99"/>
    </location>
</feature>
<dbReference type="EMBL" id="BLAL01000013">
    <property type="protein sequence ID" value="GES75155.1"/>
    <property type="molecule type" value="Genomic_DNA"/>
</dbReference>
<comment type="caution">
    <text evidence="3">The sequence shown here is derived from an EMBL/GenBank/DDBJ whole genome shotgun (WGS) entry which is preliminary data.</text>
</comment>
<evidence type="ECO:0000256" key="1">
    <source>
        <dbReference type="SAM" id="MobiDB-lite"/>
    </source>
</evidence>
<accession>A0A8H3QC35</accession>
<reference evidence="3" key="1">
    <citation type="submission" date="2019-10" db="EMBL/GenBank/DDBJ databases">
        <title>Conservation and host-specific expression of non-tandemly repeated heterogenous ribosome RNA gene in arbuscular mycorrhizal fungi.</title>
        <authorList>
            <person name="Maeda T."/>
            <person name="Kobayashi Y."/>
            <person name="Nakagawa T."/>
            <person name="Ezawa T."/>
            <person name="Yamaguchi K."/>
            <person name="Bino T."/>
            <person name="Nishimoto Y."/>
            <person name="Shigenobu S."/>
            <person name="Kawaguchi M."/>
        </authorList>
    </citation>
    <scope>NUCLEOTIDE SEQUENCE</scope>
    <source>
        <strain evidence="3">HR1</strain>
    </source>
</reference>
<proteinExistence type="predicted"/>
<sequence length="99" mass="11081">MKSTLIYSVLLLTLAIFSQAVPTELDKRGSRDDKMIGDVKKSMERQGLKVTAVQLKKVVADTEELNVVAVLANNNKGNKRDGHEGYEEHEGHEQHEGYE</sequence>